<reference evidence="3" key="1">
    <citation type="submission" date="2016-10" db="EMBL/GenBank/DDBJ databases">
        <authorList>
            <person name="Varghese N."/>
            <person name="Submissions S."/>
        </authorList>
    </citation>
    <scope>NUCLEOTIDE SEQUENCE [LARGE SCALE GENOMIC DNA]</scope>
    <source>
        <strain evidence="3">CGMCC 1.7738</strain>
    </source>
</reference>
<sequence length="242" mass="26683">MSAEKPNHLLILGVRHPDRRVPSLVDEKVDGEFDRIFHESPEGDSSKIKYSAWTVVKNPLAVIFGILRLAAFAVGNLAFAAKMVASGKANQLTLKSGGRTQCLQAAKQLSDKHEVEWEAVDVSLIERAKLVPRHLTLMSWLAVIFLLITVTLAFSGSIPWMIAALGSVAFATTIGTRLGDVRRPIRDERMFENIVSACEKHDCSQVVLITGENHVQGVASNAARWNVDYDTFWLSTTADIED</sequence>
<keyword evidence="1" id="KW-0812">Transmembrane</keyword>
<feature type="transmembrane region" description="Helical" evidence="1">
    <location>
        <begin position="160"/>
        <end position="179"/>
    </location>
</feature>
<dbReference type="Proteomes" id="UP000199607">
    <property type="component" value="Unassembled WGS sequence"/>
</dbReference>
<accession>A0A1I4JE89</accession>
<feature type="transmembrane region" description="Helical" evidence="1">
    <location>
        <begin position="60"/>
        <end position="81"/>
    </location>
</feature>
<gene>
    <name evidence="2" type="ORF">SAMN04487950_4478</name>
</gene>
<evidence type="ECO:0000256" key="1">
    <source>
        <dbReference type="SAM" id="Phobius"/>
    </source>
</evidence>
<dbReference type="STRING" id="553466.SAMN04487950_4478"/>
<name>A0A1I4JE89_9EURY</name>
<protein>
    <submittedName>
        <fullName evidence="2">Uncharacterized protein</fullName>
    </submittedName>
</protein>
<dbReference type="AlphaFoldDB" id="A0A1I4JE89"/>
<evidence type="ECO:0000313" key="3">
    <source>
        <dbReference type="Proteomes" id="UP000199607"/>
    </source>
</evidence>
<evidence type="ECO:0000313" key="2">
    <source>
        <dbReference type="EMBL" id="SFL64436.1"/>
    </source>
</evidence>
<dbReference type="RefSeq" id="WP_143085796.1">
    <property type="nucleotide sequence ID" value="NZ_FOTC01000010.1"/>
</dbReference>
<proteinExistence type="predicted"/>
<keyword evidence="1" id="KW-0472">Membrane</keyword>
<dbReference type="EMBL" id="FOTC01000010">
    <property type="protein sequence ID" value="SFL64436.1"/>
    <property type="molecule type" value="Genomic_DNA"/>
</dbReference>
<organism evidence="2 3">
    <name type="scientific">Halogranum rubrum</name>
    <dbReference type="NCBI Taxonomy" id="553466"/>
    <lineage>
        <taxon>Archaea</taxon>
        <taxon>Methanobacteriati</taxon>
        <taxon>Methanobacteriota</taxon>
        <taxon>Stenosarchaea group</taxon>
        <taxon>Halobacteria</taxon>
        <taxon>Halobacteriales</taxon>
        <taxon>Haloferacaceae</taxon>
    </lineage>
</organism>
<feature type="transmembrane region" description="Helical" evidence="1">
    <location>
        <begin position="135"/>
        <end position="154"/>
    </location>
</feature>
<keyword evidence="3" id="KW-1185">Reference proteome</keyword>
<keyword evidence="1" id="KW-1133">Transmembrane helix</keyword>